<organism evidence="1 2">
    <name type="scientific">Hyaloscypha hepaticicola</name>
    <dbReference type="NCBI Taxonomy" id="2082293"/>
    <lineage>
        <taxon>Eukaryota</taxon>
        <taxon>Fungi</taxon>
        <taxon>Dikarya</taxon>
        <taxon>Ascomycota</taxon>
        <taxon>Pezizomycotina</taxon>
        <taxon>Leotiomycetes</taxon>
        <taxon>Helotiales</taxon>
        <taxon>Hyaloscyphaceae</taxon>
        <taxon>Hyaloscypha</taxon>
    </lineage>
</organism>
<protein>
    <submittedName>
        <fullName evidence="1">Uncharacterized protein</fullName>
    </submittedName>
</protein>
<gene>
    <name evidence="1" type="ORF">NA56DRAFT_379386</name>
</gene>
<keyword evidence="2" id="KW-1185">Reference proteome</keyword>
<dbReference type="AlphaFoldDB" id="A0A2J6QH84"/>
<name>A0A2J6QH84_9HELO</name>
<proteinExistence type="predicted"/>
<evidence type="ECO:0000313" key="2">
    <source>
        <dbReference type="Proteomes" id="UP000235672"/>
    </source>
</evidence>
<sequence length="73" mass="8292">MYVVPWALYVAFCNGEASTWKLINIEHLGRVPVKISSLRDTTLKSVAYKCNQRFLPKKDQTSVTSSLRCTQKA</sequence>
<dbReference type="EMBL" id="KZ613469">
    <property type="protein sequence ID" value="PMD25612.1"/>
    <property type="molecule type" value="Genomic_DNA"/>
</dbReference>
<reference evidence="1 2" key="1">
    <citation type="submission" date="2016-05" db="EMBL/GenBank/DDBJ databases">
        <title>A degradative enzymes factory behind the ericoid mycorrhizal symbiosis.</title>
        <authorList>
            <consortium name="DOE Joint Genome Institute"/>
            <person name="Martino E."/>
            <person name="Morin E."/>
            <person name="Grelet G."/>
            <person name="Kuo A."/>
            <person name="Kohler A."/>
            <person name="Daghino S."/>
            <person name="Barry K."/>
            <person name="Choi C."/>
            <person name="Cichocki N."/>
            <person name="Clum A."/>
            <person name="Copeland A."/>
            <person name="Hainaut M."/>
            <person name="Haridas S."/>
            <person name="Labutti K."/>
            <person name="Lindquist E."/>
            <person name="Lipzen A."/>
            <person name="Khouja H.-R."/>
            <person name="Murat C."/>
            <person name="Ohm R."/>
            <person name="Olson A."/>
            <person name="Spatafora J."/>
            <person name="Veneault-Fourrey C."/>
            <person name="Henrissat B."/>
            <person name="Grigoriev I."/>
            <person name="Martin F."/>
            <person name="Perotto S."/>
        </authorList>
    </citation>
    <scope>NUCLEOTIDE SEQUENCE [LARGE SCALE GENOMIC DNA]</scope>
    <source>
        <strain evidence="1 2">UAMH 7357</strain>
    </source>
</reference>
<dbReference type="Proteomes" id="UP000235672">
    <property type="component" value="Unassembled WGS sequence"/>
</dbReference>
<evidence type="ECO:0000313" key="1">
    <source>
        <dbReference type="EMBL" id="PMD25612.1"/>
    </source>
</evidence>
<accession>A0A2J6QH84</accession>